<evidence type="ECO:0008006" key="3">
    <source>
        <dbReference type="Google" id="ProtNLM"/>
    </source>
</evidence>
<dbReference type="GeneID" id="37195968"/>
<dbReference type="AlphaFoldDB" id="A0A395I0M3"/>
<evidence type="ECO:0000313" key="2">
    <source>
        <dbReference type="Proteomes" id="UP000248961"/>
    </source>
</evidence>
<organism evidence="1 2">
    <name type="scientific">Aspergillus homomorphus (strain CBS 101889)</name>
    <dbReference type="NCBI Taxonomy" id="1450537"/>
    <lineage>
        <taxon>Eukaryota</taxon>
        <taxon>Fungi</taxon>
        <taxon>Dikarya</taxon>
        <taxon>Ascomycota</taxon>
        <taxon>Pezizomycotina</taxon>
        <taxon>Eurotiomycetes</taxon>
        <taxon>Eurotiomycetidae</taxon>
        <taxon>Eurotiales</taxon>
        <taxon>Aspergillaceae</taxon>
        <taxon>Aspergillus</taxon>
        <taxon>Aspergillus subgen. Circumdati</taxon>
    </lineage>
</organism>
<keyword evidence="2" id="KW-1185">Reference proteome</keyword>
<sequence length="270" mass="31403">MQDSDKVTLLEYLQNGPAEAPEVLLDKLSTINTRNSKLLYTHKDIRHIGDFSEFKINEVIALFGSLLRSTHISDWPFSDNPVEGIITETTITARIIEQFKPRLRYGMASGFNELKTNKRYEEYRKEYTTVKYSEGAMARTIDKFTPDLAFFDPTLMPRVRSNRLPGEVKPSYKWSSSMKYEEDKFPQTEFRQVLAQLNYYMIQHHTRYGFVITNKELVAVRRLDREGNLQISESVPWTARGTADEPCMTVLLGLWVLGMLAANDKYWYLN</sequence>
<dbReference type="STRING" id="1450537.A0A395I0M3"/>
<reference evidence="1 2" key="1">
    <citation type="submission" date="2018-02" db="EMBL/GenBank/DDBJ databases">
        <title>The genomes of Aspergillus section Nigri reveals drivers in fungal speciation.</title>
        <authorList>
            <consortium name="DOE Joint Genome Institute"/>
            <person name="Vesth T.C."/>
            <person name="Nybo J."/>
            <person name="Theobald S."/>
            <person name="Brandl J."/>
            <person name="Frisvad J.C."/>
            <person name="Nielsen K.F."/>
            <person name="Lyhne E.K."/>
            <person name="Kogle M.E."/>
            <person name="Kuo A."/>
            <person name="Riley R."/>
            <person name="Clum A."/>
            <person name="Nolan M."/>
            <person name="Lipzen A."/>
            <person name="Salamov A."/>
            <person name="Henrissat B."/>
            <person name="Wiebenga A."/>
            <person name="De vries R.P."/>
            <person name="Grigoriev I.V."/>
            <person name="Mortensen U.H."/>
            <person name="Andersen M.R."/>
            <person name="Baker S.E."/>
        </authorList>
    </citation>
    <scope>NUCLEOTIDE SEQUENCE [LARGE SCALE GENOMIC DNA]</scope>
    <source>
        <strain evidence="1 2">CBS 101889</strain>
    </source>
</reference>
<dbReference type="VEuPathDB" id="FungiDB:BO97DRAFT_342636"/>
<proteinExistence type="predicted"/>
<name>A0A395I0M3_ASPHC</name>
<dbReference type="RefSeq" id="XP_025552500.1">
    <property type="nucleotide sequence ID" value="XM_025691679.1"/>
</dbReference>
<dbReference type="Proteomes" id="UP000248961">
    <property type="component" value="Unassembled WGS sequence"/>
</dbReference>
<protein>
    <recommendedName>
        <fullName evidence="3">Fungal-type protein kinase domain-containing protein</fullName>
    </recommendedName>
</protein>
<dbReference type="OrthoDB" id="4367324at2759"/>
<accession>A0A395I0M3</accession>
<gene>
    <name evidence="1" type="ORF">BO97DRAFT_342636</name>
</gene>
<dbReference type="EMBL" id="KZ824279">
    <property type="protein sequence ID" value="RAL13346.1"/>
    <property type="molecule type" value="Genomic_DNA"/>
</dbReference>
<evidence type="ECO:0000313" key="1">
    <source>
        <dbReference type="EMBL" id="RAL13346.1"/>
    </source>
</evidence>